<keyword evidence="2" id="KW-1185">Reference proteome</keyword>
<evidence type="ECO:0000313" key="1">
    <source>
        <dbReference type="EMBL" id="KIK48600.1"/>
    </source>
</evidence>
<dbReference type="EMBL" id="KN835137">
    <property type="protein sequence ID" value="KIK48600.1"/>
    <property type="molecule type" value="Genomic_DNA"/>
</dbReference>
<organism evidence="1 2">
    <name type="scientific">Suillus luteus UH-Slu-Lm8-n1</name>
    <dbReference type="NCBI Taxonomy" id="930992"/>
    <lineage>
        <taxon>Eukaryota</taxon>
        <taxon>Fungi</taxon>
        <taxon>Dikarya</taxon>
        <taxon>Basidiomycota</taxon>
        <taxon>Agaricomycotina</taxon>
        <taxon>Agaricomycetes</taxon>
        <taxon>Agaricomycetidae</taxon>
        <taxon>Boletales</taxon>
        <taxon>Suillineae</taxon>
        <taxon>Suillaceae</taxon>
        <taxon>Suillus</taxon>
    </lineage>
</organism>
<sequence>MKVLLQVITSGNEAFICKSKWYTHGSWINGSAGRSLGQPSSISGPREIFFAGRTRLNIIFK</sequence>
<dbReference type="Proteomes" id="UP000054485">
    <property type="component" value="Unassembled WGS sequence"/>
</dbReference>
<name>A0A0D0AED3_9AGAM</name>
<gene>
    <name evidence="1" type="ORF">CY34DRAFT_632049</name>
</gene>
<reference evidence="2" key="2">
    <citation type="submission" date="2015-01" db="EMBL/GenBank/DDBJ databases">
        <title>Evolutionary Origins and Diversification of the Mycorrhizal Mutualists.</title>
        <authorList>
            <consortium name="DOE Joint Genome Institute"/>
            <consortium name="Mycorrhizal Genomics Consortium"/>
            <person name="Kohler A."/>
            <person name="Kuo A."/>
            <person name="Nagy L.G."/>
            <person name="Floudas D."/>
            <person name="Copeland A."/>
            <person name="Barry K.W."/>
            <person name="Cichocki N."/>
            <person name="Veneault-Fourrey C."/>
            <person name="LaButti K."/>
            <person name="Lindquist E.A."/>
            <person name="Lipzen A."/>
            <person name="Lundell T."/>
            <person name="Morin E."/>
            <person name="Murat C."/>
            <person name="Riley R."/>
            <person name="Ohm R."/>
            <person name="Sun H."/>
            <person name="Tunlid A."/>
            <person name="Henrissat B."/>
            <person name="Grigoriev I.V."/>
            <person name="Hibbett D.S."/>
            <person name="Martin F."/>
        </authorList>
    </citation>
    <scope>NUCLEOTIDE SEQUENCE [LARGE SCALE GENOMIC DNA]</scope>
    <source>
        <strain evidence="2">UH-Slu-Lm8-n1</strain>
    </source>
</reference>
<dbReference type="AlphaFoldDB" id="A0A0D0AED3"/>
<dbReference type="HOGENOM" id="CLU_2924279_0_0_1"/>
<proteinExistence type="predicted"/>
<reference evidence="1 2" key="1">
    <citation type="submission" date="2014-04" db="EMBL/GenBank/DDBJ databases">
        <authorList>
            <consortium name="DOE Joint Genome Institute"/>
            <person name="Kuo A."/>
            <person name="Ruytinx J."/>
            <person name="Rineau F."/>
            <person name="Colpaert J."/>
            <person name="Kohler A."/>
            <person name="Nagy L.G."/>
            <person name="Floudas D."/>
            <person name="Copeland A."/>
            <person name="Barry K.W."/>
            <person name="Cichocki N."/>
            <person name="Veneault-Fourrey C."/>
            <person name="LaButti K."/>
            <person name="Lindquist E.A."/>
            <person name="Lipzen A."/>
            <person name="Lundell T."/>
            <person name="Morin E."/>
            <person name="Murat C."/>
            <person name="Sun H."/>
            <person name="Tunlid A."/>
            <person name="Henrissat B."/>
            <person name="Grigoriev I.V."/>
            <person name="Hibbett D.S."/>
            <person name="Martin F."/>
            <person name="Nordberg H.P."/>
            <person name="Cantor M.N."/>
            <person name="Hua S.X."/>
        </authorList>
    </citation>
    <scope>NUCLEOTIDE SEQUENCE [LARGE SCALE GENOMIC DNA]</scope>
    <source>
        <strain evidence="1 2">UH-Slu-Lm8-n1</strain>
    </source>
</reference>
<protein>
    <submittedName>
        <fullName evidence="1">Uncharacterized protein</fullName>
    </submittedName>
</protein>
<evidence type="ECO:0000313" key="2">
    <source>
        <dbReference type="Proteomes" id="UP000054485"/>
    </source>
</evidence>
<dbReference type="InParanoid" id="A0A0D0AED3"/>
<accession>A0A0D0AED3</accession>